<evidence type="ECO:0000313" key="2">
    <source>
        <dbReference type="Proteomes" id="UP000002457"/>
    </source>
</evidence>
<dbReference type="AlphaFoldDB" id="B8GG38"/>
<dbReference type="InterPro" id="IPR003768">
    <property type="entry name" value="ScpA"/>
</dbReference>
<dbReference type="PANTHER" id="PTHR33969:SF2">
    <property type="entry name" value="SEGREGATION AND CONDENSATION PROTEIN A"/>
    <property type="match status" value="1"/>
</dbReference>
<name>B8GG38_METPE</name>
<dbReference type="Gene3D" id="1.10.10.580">
    <property type="entry name" value="Structural maintenance of chromosome 1. Chain E"/>
    <property type="match status" value="1"/>
</dbReference>
<dbReference type="KEGG" id="mpl:Mpal_0748"/>
<protein>
    <submittedName>
        <fullName evidence="1">Chromosome segregation and condensation protein ScpA</fullName>
    </submittedName>
</protein>
<dbReference type="Gene3D" id="6.10.250.2410">
    <property type="match status" value="1"/>
</dbReference>
<dbReference type="Pfam" id="PF02616">
    <property type="entry name" value="SMC_ScpA"/>
    <property type="match status" value="1"/>
</dbReference>
<reference evidence="1 2" key="1">
    <citation type="journal article" date="2015" name="Genome Announc.">
        <title>Complete Genome Sequence of Methanosphaerula palustris E1-9CT, a Hydrogenotrophic Methanogen Isolated from a Minerotrophic Fen Peatland.</title>
        <authorList>
            <person name="Cadillo-Quiroz H."/>
            <person name="Browne P."/>
            <person name="Kyrpides N."/>
            <person name="Woyke T."/>
            <person name="Goodwin L."/>
            <person name="Detter C."/>
            <person name="Yavitt J.B."/>
            <person name="Zinder S.H."/>
        </authorList>
    </citation>
    <scope>NUCLEOTIDE SEQUENCE [LARGE SCALE GENOMIC DNA]</scope>
    <source>
        <strain evidence="2">ATCC BAA-1556 / DSM 19958 / E1-9c</strain>
    </source>
</reference>
<proteinExistence type="predicted"/>
<dbReference type="HOGENOM" id="CLU_070251_0_0_2"/>
<gene>
    <name evidence="1" type="ordered locus">Mpal_0748</name>
</gene>
<dbReference type="RefSeq" id="WP_012617431.1">
    <property type="nucleotide sequence ID" value="NC_011832.1"/>
</dbReference>
<dbReference type="OrthoDB" id="53244at2157"/>
<dbReference type="InterPro" id="IPR023093">
    <property type="entry name" value="ScpA-like_C"/>
</dbReference>
<dbReference type="STRING" id="521011.Mpal_0748"/>
<dbReference type="EMBL" id="CP001338">
    <property type="protein sequence ID" value="ACL16112.1"/>
    <property type="molecule type" value="Genomic_DNA"/>
</dbReference>
<organism evidence="1 2">
    <name type="scientific">Methanosphaerula palustris (strain ATCC BAA-1556 / DSM 19958 / E1-9c)</name>
    <dbReference type="NCBI Taxonomy" id="521011"/>
    <lineage>
        <taxon>Archaea</taxon>
        <taxon>Methanobacteriati</taxon>
        <taxon>Methanobacteriota</taxon>
        <taxon>Stenosarchaea group</taxon>
        <taxon>Methanomicrobia</taxon>
        <taxon>Methanomicrobiales</taxon>
        <taxon>Methanoregulaceae</taxon>
        <taxon>Methanosphaerula</taxon>
    </lineage>
</organism>
<evidence type="ECO:0000313" key="1">
    <source>
        <dbReference type="EMBL" id="ACL16112.1"/>
    </source>
</evidence>
<dbReference type="Proteomes" id="UP000002457">
    <property type="component" value="Chromosome"/>
</dbReference>
<dbReference type="GeneID" id="7270483"/>
<accession>B8GG38</accession>
<dbReference type="eggNOG" id="arCOG02610">
    <property type="taxonomic scope" value="Archaea"/>
</dbReference>
<sequence length="238" mass="27436">MSEDPIEILVQLAERGEIDPWKIDIVEVTDRFFSELERRKEMDLRVSGRALFYASLLLRIKSECFGIPDDDGEEEFIEDIADEEEVPDWDMDCSAAICESPIDLLEREIKRRLERKHLRKRPETLFELITALRYLEKDERRRQRSRTMGERQMITAEDVVGIAHDEGYRDAALVVLEWCTESFAEGRVLTVGDLAVEMGWNVADVFIPLLFLMLDGKVALVQVEPFGAISIHPYGDGD</sequence>
<dbReference type="PANTHER" id="PTHR33969">
    <property type="entry name" value="SEGREGATION AND CONDENSATION PROTEIN A"/>
    <property type="match status" value="1"/>
</dbReference>
<keyword evidence="2" id="KW-1185">Reference proteome</keyword>